<dbReference type="AlphaFoldDB" id="A0A0E9U9F7"/>
<name>A0A0E9U9F7_ANGAN</name>
<accession>A0A0E9U9F7</accession>
<sequence length="48" mass="5551">MILDLLIFYTDVFMEPDLPNFHSGRGPVVWNSSLPSHFVVTYLILKNI</sequence>
<dbReference type="EMBL" id="GBXM01046225">
    <property type="protein sequence ID" value="JAH62352.1"/>
    <property type="molecule type" value="Transcribed_RNA"/>
</dbReference>
<organism evidence="1">
    <name type="scientific">Anguilla anguilla</name>
    <name type="common">European freshwater eel</name>
    <name type="synonym">Muraena anguilla</name>
    <dbReference type="NCBI Taxonomy" id="7936"/>
    <lineage>
        <taxon>Eukaryota</taxon>
        <taxon>Metazoa</taxon>
        <taxon>Chordata</taxon>
        <taxon>Craniata</taxon>
        <taxon>Vertebrata</taxon>
        <taxon>Euteleostomi</taxon>
        <taxon>Actinopterygii</taxon>
        <taxon>Neopterygii</taxon>
        <taxon>Teleostei</taxon>
        <taxon>Anguilliformes</taxon>
        <taxon>Anguillidae</taxon>
        <taxon>Anguilla</taxon>
    </lineage>
</organism>
<evidence type="ECO:0000313" key="1">
    <source>
        <dbReference type="EMBL" id="JAH62352.1"/>
    </source>
</evidence>
<proteinExistence type="predicted"/>
<reference evidence="1" key="2">
    <citation type="journal article" date="2015" name="Fish Shellfish Immunol.">
        <title>Early steps in the European eel (Anguilla anguilla)-Vibrio vulnificus interaction in the gills: Role of the RtxA13 toxin.</title>
        <authorList>
            <person name="Callol A."/>
            <person name="Pajuelo D."/>
            <person name="Ebbesson L."/>
            <person name="Teles M."/>
            <person name="MacKenzie S."/>
            <person name="Amaro C."/>
        </authorList>
    </citation>
    <scope>NUCLEOTIDE SEQUENCE</scope>
</reference>
<protein>
    <submittedName>
        <fullName evidence="1">Uncharacterized protein</fullName>
    </submittedName>
</protein>
<reference evidence="1" key="1">
    <citation type="submission" date="2014-11" db="EMBL/GenBank/DDBJ databases">
        <authorList>
            <person name="Amaro Gonzalez C."/>
        </authorList>
    </citation>
    <scope>NUCLEOTIDE SEQUENCE</scope>
</reference>